<sequence>NQAVADTVLVLSLPAKTSSIKFEKTHYSAEYVRSSAGGLDTVSLNDGPISLSLQNANYEDLQFSYEDYESYLKLVPNAGSYTIQLLKNLNASEQTLIINIMASTTSGDASGSTVLVLNVPAIERSMKFDQQYYTGSYSAAAEPSIKLDDYISLTAVGYSTLKFSLGGIQLTFTVLRAFPHHCFADFDDYFALQSDSEEKSYRIKVNSPLEDSVLSLSTELFIVLTAQDTTSGDNTSSVLILKLPLYSDEVFDSNYYEAEYVVSADGTDSVRLLSPILVKKSAYTQLTVPGTVAEHQRYESYLSGSCDATSFQCAISVDAELNSSTLVAKELLLTLTASNEDQSSTGKAVLLLQLPTKNASLQFTRQVYSAQYTIEKSATDLGTLVLFETIAVEGSYSDDISITSDLPNYLEFALVSSTWTVTLLRNFPANILAGNSTLIVALTAQQGLEKYGTAVLAIQLPDKSAIAFSALSYVAEYVLDDTPHVVLETAIETSQAEYSQIVLNSECCDGEVPLKLDHYSEFFYAEAQEETWSLKLQTPLPADITQNHRVLVTNLVAERQSDGVVLATASLVINLPNQDSDEAPKFSNFAYFGEYLSTDPPAVQLRAAIEFANDNIASISNVAIDSYDEYSGSFRLVDEGSNRYSIEVAKALDEDVLADNSSIVLTLLATSTQDLTSAAALVIALPKLVRNASIQVENQEVLFTANYTHGSFTSPKIVLHFANDTEDADVSVEITNDLGIDNAYFHYTCSGHVLTIDVDELPEEVLNGTSMVALKLAITDRNTNDTIYAVVAVDIATDSAEKGASYAGRTALIVAVSLLAVLLLLLLLAVFLYWFCVLRRTKQADFTTKEEIDVASRTTIFTKREAKKPNAELSQAALRRPTGLPAVLPQESLDNHASYADPDPEKTVGFDDNVEKIDNPDEDGNEKLRSVADRRPTKFVFGHPLEAGVLDPIADIPEERRRSLDLPDDKKKVAFDVENVERMDFEPVEEQDEEEETEGTRDSNVFKAEAQLKINADDAQLPSQVFKEIF</sequence>
<organism evidence="3 4">
    <name type="scientific">Dendroctonus ponderosae</name>
    <name type="common">Mountain pine beetle</name>
    <dbReference type="NCBI Taxonomy" id="77166"/>
    <lineage>
        <taxon>Eukaryota</taxon>
        <taxon>Metazoa</taxon>
        <taxon>Ecdysozoa</taxon>
        <taxon>Arthropoda</taxon>
        <taxon>Hexapoda</taxon>
        <taxon>Insecta</taxon>
        <taxon>Pterygota</taxon>
        <taxon>Neoptera</taxon>
        <taxon>Endopterygota</taxon>
        <taxon>Coleoptera</taxon>
        <taxon>Polyphaga</taxon>
        <taxon>Cucujiformia</taxon>
        <taxon>Curculionidae</taxon>
        <taxon>Scolytinae</taxon>
        <taxon>Dendroctonus</taxon>
    </lineage>
</organism>
<keyword evidence="2" id="KW-0812">Transmembrane</keyword>
<keyword evidence="2" id="KW-0472">Membrane</keyword>
<proteinExistence type="predicted"/>
<feature type="compositionally biased region" description="Basic and acidic residues" evidence="1">
    <location>
        <begin position="903"/>
        <end position="929"/>
    </location>
</feature>
<evidence type="ECO:0000313" key="3">
    <source>
        <dbReference type="EMBL" id="ERL87307.1"/>
    </source>
</evidence>
<dbReference type="OrthoDB" id="6606209at2759"/>
<evidence type="ECO:0000256" key="2">
    <source>
        <dbReference type="SAM" id="Phobius"/>
    </source>
</evidence>
<evidence type="ECO:0000313" key="4">
    <source>
        <dbReference type="Proteomes" id="UP000030742"/>
    </source>
</evidence>
<evidence type="ECO:0000256" key="1">
    <source>
        <dbReference type="SAM" id="MobiDB-lite"/>
    </source>
</evidence>
<dbReference type="STRING" id="77166.U4U2L8"/>
<feature type="region of interest" description="Disordered" evidence="1">
    <location>
        <begin position="982"/>
        <end position="1006"/>
    </location>
</feature>
<name>U4U2L8_DENPD</name>
<feature type="non-terminal residue" evidence="3">
    <location>
        <position position="1"/>
    </location>
</feature>
<feature type="compositionally biased region" description="Acidic residues" evidence="1">
    <location>
        <begin position="986"/>
        <end position="997"/>
    </location>
</feature>
<accession>U4U2L8</accession>
<dbReference type="Proteomes" id="UP000030742">
    <property type="component" value="Unassembled WGS sequence"/>
</dbReference>
<reference evidence="3 4" key="1">
    <citation type="journal article" date="2013" name="Genome Biol.">
        <title>Draft genome of the mountain pine beetle, Dendroctonus ponderosae Hopkins, a major forest pest.</title>
        <authorList>
            <person name="Keeling C.I."/>
            <person name="Yuen M.M."/>
            <person name="Liao N.Y."/>
            <person name="Docking T.R."/>
            <person name="Chan S.K."/>
            <person name="Taylor G.A."/>
            <person name="Palmquist D.L."/>
            <person name="Jackman S.D."/>
            <person name="Nguyen A."/>
            <person name="Li M."/>
            <person name="Henderson H."/>
            <person name="Janes J.K."/>
            <person name="Zhao Y."/>
            <person name="Pandoh P."/>
            <person name="Moore R."/>
            <person name="Sperling F.A."/>
            <person name="Huber D.P."/>
            <person name="Birol I."/>
            <person name="Jones S.J."/>
            <person name="Bohlmann J."/>
        </authorList>
    </citation>
    <scope>NUCLEOTIDE SEQUENCE</scope>
</reference>
<dbReference type="EMBL" id="KB631930">
    <property type="protein sequence ID" value="ERL87307.1"/>
    <property type="molecule type" value="Genomic_DNA"/>
</dbReference>
<gene>
    <name evidence="3" type="ORF">D910_04702</name>
</gene>
<keyword evidence="2" id="KW-1133">Transmembrane helix</keyword>
<feature type="transmembrane region" description="Helical" evidence="2">
    <location>
        <begin position="811"/>
        <end position="835"/>
    </location>
</feature>
<feature type="region of interest" description="Disordered" evidence="1">
    <location>
        <begin position="894"/>
        <end position="929"/>
    </location>
</feature>
<protein>
    <submittedName>
        <fullName evidence="3">Uncharacterized protein</fullName>
    </submittedName>
</protein>
<dbReference type="AlphaFoldDB" id="U4U2L8"/>